<organism evidence="6 7">
    <name type="scientific">Dryococelus australis</name>
    <dbReference type="NCBI Taxonomy" id="614101"/>
    <lineage>
        <taxon>Eukaryota</taxon>
        <taxon>Metazoa</taxon>
        <taxon>Ecdysozoa</taxon>
        <taxon>Arthropoda</taxon>
        <taxon>Hexapoda</taxon>
        <taxon>Insecta</taxon>
        <taxon>Pterygota</taxon>
        <taxon>Neoptera</taxon>
        <taxon>Polyneoptera</taxon>
        <taxon>Phasmatodea</taxon>
        <taxon>Verophasmatodea</taxon>
        <taxon>Anareolatae</taxon>
        <taxon>Phasmatidae</taxon>
        <taxon>Eurycanthinae</taxon>
        <taxon>Dryococelus</taxon>
    </lineage>
</organism>
<evidence type="ECO:0000256" key="2">
    <source>
        <dbReference type="ARBA" id="ARBA00022701"/>
    </source>
</evidence>
<dbReference type="PANTHER" id="PTHR19302">
    <property type="entry name" value="GAMMA TUBULIN COMPLEX PROTEIN"/>
    <property type="match status" value="1"/>
</dbReference>
<evidence type="ECO:0000256" key="1">
    <source>
        <dbReference type="ARBA" id="ARBA00022490"/>
    </source>
</evidence>
<keyword evidence="1 4" id="KW-0963">Cytoplasm</keyword>
<keyword evidence="7" id="KW-1185">Reference proteome</keyword>
<comment type="similarity">
    <text evidence="4">Belongs to the TUBGCP family.</text>
</comment>
<proteinExistence type="inferred from homology"/>
<keyword evidence="2 4" id="KW-0493">Microtubule</keyword>
<evidence type="ECO:0000259" key="5">
    <source>
        <dbReference type="Pfam" id="PF17681"/>
    </source>
</evidence>
<reference evidence="6 7" key="1">
    <citation type="submission" date="2023-02" db="EMBL/GenBank/DDBJ databases">
        <title>LHISI_Scaffold_Assembly.</title>
        <authorList>
            <person name="Stuart O.P."/>
            <person name="Cleave R."/>
            <person name="Magrath M.J.L."/>
            <person name="Mikheyev A.S."/>
        </authorList>
    </citation>
    <scope>NUCLEOTIDE SEQUENCE [LARGE SCALE GENOMIC DNA]</scope>
    <source>
        <strain evidence="6">Daus_M_001</strain>
        <tissue evidence="6">Leg muscle</tissue>
    </source>
</reference>
<evidence type="ECO:0000256" key="4">
    <source>
        <dbReference type="RuleBase" id="RU363050"/>
    </source>
</evidence>
<comment type="subcellular location">
    <subcellularLocation>
        <location evidence="4">Cytoplasm</location>
        <location evidence="4">Cytoskeleton</location>
        <location evidence="4">Microtubule organizing center</location>
    </subcellularLocation>
</comment>
<comment type="caution">
    <text evidence="6">The sequence shown here is derived from an EMBL/GenBank/DDBJ whole genome shotgun (WGS) entry which is preliminary data.</text>
</comment>
<dbReference type="Proteomes" id="UP001159363">
    <property type="component" value="Chromosome 7"/>
</dbReference>
<dbReference type="InterPro" id="IPR041470">
    <property type="entry name" value="GCP_N"/>
</dbReference>
<name>A0ABQ9H086_9NEOP</name>
<evidence type="ECO:0000313" key="7">
    <source>
        <dbReference type="Proteomes" id="UP001159363"/>
    </source>
</evidence>
<dbReference type="Pfam" id="PF17681">
    <property type="entry name" value="GCP_N_terminal"/>
    <property type="match status" value="1"/>
</dbReference>
<keyword evidence="3 4" id="KW-0206">Cytoskeleton</keyword>
<dbReference type="InterPro" id="IPR007259">
    <property type="entry name" value="GCP"/>
</dbReference>
<gene>
    <name evidence="6" type="ORF">PR048_022154</name>
</gene>
<dbReference type="PANTHER" id="PTHR19302:SF70">
    <property type="entry name" value="GAMMA-TUBULIN COMPLEX COMPONENT 6"/>
    <property type="match status" value="1"/>
</dbReference>
<feature type="domain" description="Gamma tubulin complex component protein N-terminal" evidence="5">
    <location>
        <begin position="22"/>
        <end position="121"/>
    </location>
</feature>
<dbReference type="EMBL" id="JARBHB010000008">
    <property type="protein sequence ID" value="KAJ8877699.1"/>
    <property type="molecule type" value="Genomic_DNA"/>
</dbReference>
<sequence length="179" mass="20406">MFIRPEDVCHVSCVIRAGACVCSLLEKWIFEGTCSDIYGEFFIQAVPEFQCSSSRSYWNRGFSLDDSEVPAFLLGLQDSILQCAKTIALLKRCNPKDPLCVVGERCHHRVQCCLTKESLVELEAECKQYEATCRQLCGEPVSVSQLLQRSELDLHAIREIQRNRLLAAQREYRLKLLSL</sequence>
<accession>A0ABQ9H086</accession>
<evidence type="ECO:0000313" key="6">
    <source>
        <dbReference type="EMBL" id="KAJ8877699.1"/>
    </source>
</evidence>
<protein>
    <recommendedName>
        <fullName evidence="4">Gamma-tubulin complex component</fullName>
    </recommendedName>
</protein>
<evidence type="ECO:0000256" key="3">
    <source>
        <dbReference type="ARBA" id="ARBA00023212"/>
    </source>
</evidence>